<accession>A0A853EYN2</accession>
<comment type="caution">
    <text evidence="1">The sequence shown here is derived from an EMBL/GenBank/DDBJ whole genome shotgun (WGS) entry which is preliminary data.</text>
</comment>
<protein>
    <submittedName>
        <fullName evidence="1">Uncharacterized protein</fullName>
    </submittedName>
</protein>
<evidence type="ECO:0000313" key="1">
    <source>
        <dbReference type="EMBL" id="NYS94712.1"/>
    </source>
</evidence>
<dbReference type="RefSeq" id="WP_179914023.1">
    <property type="nucleotide sequence ID" value="NZ_JACBYE010000041.1"/>
</dbReference>
<organism evidence="1 2">
    <name type="scientific">Sanguibacter inulinus</name>
    <dbReference type="NCBI Taxonomy" id="60922"/>
    <lineage>
        <taxon>Bacteria</taxon>
        <taxon>Bacillati</taxon>
        <taxon>Actinomycetota</taxon>
        <taxon>Actinomycetes</taxon>
        <taxon>Micrococcales</taxon>
        <taxon>Sanguibacteraceae</taxon>
        <taxon>Sanguibacter</taxon>
    </lineage>
</organism>
<dbReference type="EMBL" id="JACBYE010000041">
    <property type="protein sequence ID" value="NYS94712.1"/>
    <property type="molecule type" value="Genomic_DNA"/>
</dbReference>
<name>A0A853EYN2_9MICO</name>
<sequence length="298" mass="31559">MTALLDRLGPGSRTGDHLLALPAHVDVMTLVRAWFPDADWLVEPVSLDTATSRVVPLRGARFRGMAAQPEATPGTLRLAPGHVLTGPHPLTAEDTVTYVLPPRHVEGYVVRPTGEGTPEEQEREAARVLAWVAAAARHAHGAVLESGRTQAVVPDAGQSVDRTLYSAHSLPPQHALALVRTVLVQAVVSAQSAPTDGGPVAWTITTQTPYDGTVEVSLSRTDALPPALLQLPWRDSGPFAYAVRWRSGSPEDEASDHPSSLHVVARSRIAPVVEKVAAVFERAVAGTVLDDAGFAVGV</sequence>
<evidence type="ECO:0000313" key="2">
    <source>
        <dbReference type="Proteomes" id="UP000561011"/>
    </source>
</evidence>
<dbReference type="AlphaFoldDB" id="A0A853EYN2"/>
<reference evidence="1 2" key="1">
    <citation type="submission" date="2020-07" db="EMBL/GenBank/DDBJ databases">
        <title>MOT database genomes.</title>
        <authorList>
            <person name="Joseph S."/>
            <person name="Aduse-Opoku J."/>
            <person name="Hashim A."/>
            <person name="Wade W."/>
            <person name="Curtis M."/>
        </authorList>
    </citation>
    <scope>NUCLEOTIDE SEQUENCE [LARGE SCALE GENOMIC DNA]</scope>
    <source>
        <strain evidence="1 2">DSM 100099</strain>
    </source>
</reference>
<gene>
    <name evidence="1" type="ORF">HZZ10_14430</name>
</gene>
<proteinExistence type="predicted"/>
<dbReference type="Proteomes" id="UP000561011">
    <property type="component" value="Unassembled WGS sequence"/>
</dbReference>
<keyword evidence="2" id="KW-1185">Reference proteome</keyword>